<name>A0ACB8B4K7_9AGAM</name>
<reference evidence="1" key="1">
    <citation type="journal article" date="2021" name="New Phytol.">
        <title>Evolutionary innovations through gain and loss of genes in the ectomycorrhizal Boletales.</title>
        <authorList>
            <person name="Wu G."/>
            <person name="Miyauchi S."/>
            <person name="Morin E."/>
            <person name="Kuo A."/>
            <person name="Drula E."/>
            <person name="Varga T."/>
            <person name="Kohler A."/>
            <person name="Feng B."/>
            <person name="Cao Y."/>
            <person name="Lipzen A."/>
            <person name="Daum C."/>
            <person name="Hundley H."/>
            <person name="Pangilinan J."/>
            <person name="Johnson J."/>
            <person name="Barry K."/>
            <person name="LaButti K."/>
            <person name="Ng V."/>
            <person name="Ahrendt S."/>
            <person name="Min B."/>
            <person name="Choi I.G."/>
            <person name="Park H."/>
            <person name="Plett J.M."/>
            <person name="Magnuson J."/>
            <person name="Spatafora J.W."/>
            <person name="Nagy L.G."/>
            <person name="Henrissat B."/>
            <person name="Grigoriev I.V."/>
            <person name="Yang Z.L."/>
            <person name="Xu J."/>
            <person name="Martin F.M."/>
        </authorList>
    </citation>
    <scope>NUCLEOTIDE SEQUENCE</scope>
    <source>
        <strain evidence="1">KUC20120723A-06</strain>
    </source>
</reference>
<keyword evidence="2" id="KW-1185">Reference proteome</keyword>
<comment type="caution">
    <text evidence="1">The sequence shown here is derived from an EMBL/GenBank/DDBJ whole genome shotgun (WGS) entry which is preliminary data.</text>
</comment>
<gene>
    <name evidence="1" type="ORF">BV22DRAFT_1122604</name>
</gene>
<dbReference type="Proteomes" id="UP000790709">
    <property type="component" value="Unassembled WGS sequence"/>
</dbReference>
<proteinExistence type="predicted"/>
<organism evidence="1 2">
    <name type="scientific">Leucogyrophana mollusca</name>
    <dbReference type="NCBI Taxonomy" id="85980"/>
    <lineage>
        <taxon>Eukaryota</taxon>
        <taxon>Fungi</taxon>
        <taxon>Dikarya</taxon>
        <taxon>Basidiomycota</taxon>
        <taxon>Agaricomycotina</taxon>
        <taxon>Agaricomycetes</taxon>
        <taxon>Agaricomycetidae</taxon>
        <taxon>Boletales</taxon>
        <taxon>Boletales incertae sedis</taxon>
        <taxon>Leucogyrophana</taxon>
    </lineage>
</organism>
<sequence>MTALYTAQSYQARYCGTASQLTLVSSKTTLETDHHSAECPPQWSCVFTGLLHVPKYSKFNSPRPNDKSTWIAAQWLSVLFTAAMQAILLMRAYVLWNHSNKLLVFLLSYFFSETIAVVIMAGILFNSSVVGKYVLSVGPGSVGSAIEEGLADSSVLAPVLTIAVIIQLAFDIVLLVVALFAAVKHALEARRLNNGWPTNPLVKALAADQFLYFF</sequence>
<accession>A0ACB8B4K7</accession>
<protein>
    <submittedName>
        <fullName evidence="1">Uncharacterized protein</fullName>
    </submittedName>
</protein>
<dbReference type="EMBL" id="MU266562">
    <property type="protein sequence ID" value="KAH7920721.1"/>
    <property type="molecule type" value="Genomic_DNA"/>
</dbReference>
<evidence type="ECO:0000313" key="1">
    <source>
        <dbReference type="EMBL" id="KAH7920721.1"/>
    </source>
</evidence>
<evidence type="ECO:0000313" key="2">
    <source>
        <dbReference type="Proteomes" id="UP000790709"/>
    </source>
</evidence>